<evidence type="ECO:0000313" key="1">
    <source>
        <dbReference type="EMBL" id="KAJ9125055.1"/>
    </source>
</evidence>
<proteinExistence type="predicted"/>
<gene>
    <name evidence="1" type="ORF">QFC22_000008</name>
</gene>
<comment type="caution">
    <text evidence="1">The sequence shown here is derived from an EMBL/GenBank/DDBJ whole genome shotgun (WGS) entry which is preliminary data.</text>
</comment>
<reference evidence="1" key="1">
    <citation type="submission" date="2023-04" db="EMBL/GenBank/DDBJ databases">
        <title>Draft Genome sequencing of Naganishia species isolated from polar environments using Oxford Nanopore Technology.</title>
        <authorList>
            <person name="Leo P."/>
            <person name="Venkateswaran K."/>
        </authorList>
    </citation>
    <scope>NUCLEOTIDE SEQUENCE</scope>
    <source>
        <strain evidence="1">MNA-CCFEE 5425</strain>
    </source>
</reference>
<protein>
    <submittedName>
        <fullName evidence="1">Uncharacterized protein</fullName>
    </submittedName>
</protein>
<organism evidence="1 2">
    <name type="scientific">Naganishia vaughanmartiniae</name>
    <dbReference type="NCBI Taxonomy" id="1424756"/>
    <lineage>
        <taxon>Eukaryota</taxon>
        <taxon>Fungi</taxon>
        <taxon>Dikarya</taxon>
        <taxon>Basidiomycota</taxon>
        <taxon>Agaricomycotina</taxon>
        <taxon>Tremellomycetes</taxon>
        <taxon>Filobasidiales</taxon>
        <taxon>Filobasidiaceae</taxon>
        <taxon>Naganishia</taxon>
    </lineage>
</organism>
<sequence length="156" mass="16581">MSSLASTYYIPSAPIVPTVGAPSGGGTSHLPFRSEMVDLSGGTASVNDKDAYKAYFPAVDPTVFTYDGMKASTRDEELEPENAEADFLKGFAENPVNRDGVPDGVAPSPEQDRKNRIAAQRAIMYAKEQSQGYNNGLDAQAIQSNLNNEDAGDSNA</sequence>
<name>A0ACC2XNW1_9TREE</name>
<dbReference type="EMBL" id="JASBWU010000001">
    <property type="protein sequence ID" value="KAJ9125055.1"/>
    <property type="molecule type" value="Genomic_DNA"/>
</dbReference>
<keyword evidence="2" id="KW-1185">Reference proteome</keyword>
<dbReference type="Proteomes" id="UP001243375">
    <property type="component" value="Unassembled WGS sequence"/>
</dbReference>
<accession>A0ACC2XNW1</accession>
<evidence type="ECO:0000313" key="2">
    <source>
        <dbReference type="Proteomes" id="UP001243375"/>
    </source>
</evidence>